<feature type="domain" description="J" evidence="8">
    <location>
        <begin position="6"/>
        <end position="70"/>
    </location>
</feature>
<protein>
    <recommendedName>
        <fullName evidence="12">J domain-containing protein</fullName>
    </recommendedName>
</protein>
<keyword evidence="2" id="KW-0677">Repeat</keyword>
<dbReference type="Gene3D" id="2.10.230.10">
    <property type="entry name" value="Heat shock protein DnaJ, cysteine-rich domain"/>
    <property type="match status" value="1"/>
</dbReference>
<dbReference type="InterPro" id="IPR018253">
    <property type="entry name" value="DnaJ_domain_CS"/>
</dbReference>
<keyword evidence="5" id="KW-0143">Chaperone</keyword>
<dbReference type="GeneID" id="93591531"/>
<dbReference type="CDD" id="cd10719">
    <property type="entry name" value="DnaJ_zf"/>
    <property type="match status" value="1"/>
</dbReference>
<dbReference type="OrthoDB" id="550424at2759"/>
<feature type="zinc finger region" description="CR-type" evidence="6">
    <location>
        <begin position="134"/>
        <end position="217"/>
    </location>
</feature>
<dbReference type="PRINTS" id="PR00625">
    <property type="entry name" value="JDOMAIN"/>
</dbReference>
<evidence type="ECO:0000256" key="6">
    <source>
        <dbReference type="PROSITE-ProRule" id="PRU00546"/>
    </source>
</evidence>
<evidence type="ECO:0000259" key="8">
    <source>
        <dbReference type="PROSITE" id="PS50076"/>
    </source>
</evidence>
<evidence type="ECO:0000256" key="1">
    <source>
        <dbReference type="ARBA" id="ARBA00022723"/>
    </source>
</evidence>
<dbReference type="GO" id="GO:0051082">
    <property type="term" value="F:unfolded protein binding"/>
    <property type="evidence" value="ECO:0007669"/>
    <property type="project" value="InterPro"/>
</dbReference>
<dbReference type="GO" id="GO:0030544">
    <property type="term" value="F:Hsp70 protein binding"/>
    <property type="evidence" value="ECO:0007669"/>
    <property type="project" value="InterPro"/>
</dbReference>
<keyword evidence="4 6" id="KW-0862">Zinc</keyword>
<reference evidence="10 11" key="1">
    <citation type="submission" date="2019-01" db="EMBL/GenBank/DDBJ databases">
        <title>Intercellular communication is required for trap formation in the nematode-trapping fungus Duddingtonia flagrans.</title>
        <authorList>
            <person name="Youssar L."/>
            <person name="Wernet V."/>
            <person name="Hensel N."/>
            <person name="Hildebrandt H.-G."/>
            <person name="Fischer R."/>
        </authorList>
    </citation>
    <scope>NUCLEOTIDE SEQUENCE [LARGE SCALE GENOMIC DNA]</scope>
    <source>
        <strain evidence="10 11">CBS H-5679</strain>
    </source>
</reference>
<dbReference type="FunFam" id="2.10.230.10:FF:000001">
    <property type="entry name" value="DnaJ subfamily A member 2"/>
    <property type="match status" value="1"/>
</dbReference>
<dbReference type="FunFam" id="2.60.260.20:FF:000024">
    <property type="entry name" value="Mitochondrial protein import protein MAS5"/>
    <property type="match status" value="1"/>
</dbReference>
<keyword evidence="11" id="KW-1185">Reference proteome</keyword>
<dbReference type="Pfam" id="PF00226">
    <property type="entry name" value="DnaJ"/>
    <property type="match status" value="1"/>
</dbReference>
<dbReference type="InterPro" id="IPR012724">
    <property type="entry name" value="DnaJ"/>
</dbReference>
<dbReference type="Pfam" id="PF00684">
    <property type="entry name" value="DnaJ_CXXCXGXG"/>
    <property type="match status" value="1"/>
</dbReference>
<name>A0A436ZR31_ARTFL</name>
<dbReference type="SUPFAM" id="SSF49493">
    <property type="entry name" value="HSP40/DnaJ peptide-binding domain"/>
    <property type="match status" value="2"/>
</dbReference>
<dbReference type="RefSeq" id="XP_067486898.1">
    <property type="nucleotide sequence ID" value="XM_067639074.1"/>
</dbReference>
<gene>
    <name evidence="10" type="ORF">DFL_009220</name>
</gene>
<dbReference type="Pfam" id="PF01556">
    <property type="entry name" value="DnaJ_C"/>
    <property type="match status" value="1"/>
</dbReference>
<dbReference type="PANTHER" id="PTHR43888">
    <property type="entry name" value="DNAJ-LIKE-2, ISOFORM A-RELATED"/>
    <property type="match status" value="1"/>
</dbReference>
<dbReference type="PROSITE" id="PS00636">
    <property type="entry name" value="DNAJ_1"/>
    <property type="match status" value="1"/>
</dbReference>
<evidence type="ECO:0000256" key="7">
    <source>
        <dbReference type="SAM" id="MobiDB-lite"/>
    </source>
</evidence>
<sequence>MVKDMKYYHSLGVEADATEAQLKKAYRLSALKYHPDKNPSPEAAEKFKEVSHAYEILSDPQKRQVYDQYGEEGLSGAGADMGMSAEDLFSQFFGGMGGMGGMFGGGGSMQQQGPKRSRDIVHVHKVSLEDLYKGKTSKLALQKTVVCAKCNGIGGKEGSVTKCKGCGGAGMKTMMRQMGPMIQRFQTVCPDCNGEKEIIKEKDKCKGCQGKKTVFERKVIHVPVDKGMKDGQRITFQGEGDAGPDIIPGDVIFVIEQKPHARFQRKDDNLFYKAEIDLLTALAGGTVAIEHLDERWLQVQILPGEVISPGELKLVRGQGMPSYRHHDYGDMFIQFEIKFPEKHFADEELILKLNDILPPRPALQIPEDAMVDDVNVEDLDAQAQARAVNGPMDEDDDEHPGHERVQCASQ</sequence>
<dbReference type="GO" id="GO:0006457">
    <property type="term" value="P:protein folding"/>
    <property type="evidence" value="ECO:0007669"/>
    <property type="project" value="InterPro"/>
</dbReference>
<evidence type="ECO:0008006" key="12">
    <source>
        <dbReference type="Google" id="ProtNLM"/>
    </source>
</evidence>
<dbReference type="EMBL" id="SAEB01000012">
    <property type="protein sequence ID" value="RVD81354.1"/>
    <property type="molecule type" value="Genomic_DNA"/>
</dbReference>
<dbReference type="InterPro" id="IPR008971">
    <property type="entry name" value="HSP40/DnaJ_pept-bd"/>
</dbReference>
<dbReference type="GO" id="GO:0005524">
    <property type="term" value="F:ATP binding"/>
    <property type="evidence" value="ECO:0007669"/>
    <property type="project" value="InterPro"/>
</dbReference>
<dbReference type="SUPFAM" id="SSF46565">
    <property type="entry name" value="Chaperone J-domain"/>
    <property type="match status" value="1"/>
</dbReference>
<feature type="domain" description="CR-type" evidence="9">
    <location>
        <begin position="134"/>
        <end position="217"/>
    </location>
</feature>
<dbReference type="AlphaFoldDB" id="A0A436ZR31"/>
<dbReference type="Gene3D" id="2.60.260.20">
    <property type="entry name" value="Urease metallochaperone UreE, N-terminal domain"/>
    <property type="match status" value="2"/>
</dbReference>
<dbReference type="FunFam" id="1.10.287.110:FF:000048">
    <property type="entry name" value="DnaJ family protein"/>
    <property type="match status" value="1"/>
</dbReference>
<evidence type="ECO:0000313" key="10">
    <source>
        <dbReference type="EMBL" id="RVD81354.1"/>
    </source>
</evidence>
<dbReference type="Proteomes" id="UP000283090">
    <property type="component" value="Unassembled WGS sequence"/>
</dbReference>
<dbReference type="PROSITE" id="PS50076">
    <property type="entry name" value="DNAJ_2"/>
    <property type="match status" value="1"/>
</dbReference>
<dbReference type="InterPro" id="IPR044713">
    <property type="entry name" value="DNJA1/2-like"/>
</dbReference>
<evidence type="ECO:0000256" key="3">
    <source>
        <dbReference type="ARBA" id="ARBA00022771"/>
    </source>
</evidence>
<evidence type="ECO:0000313" key="11">
    <source>
        <dbReference type="Proteomes" id="UP000283090"/>
    </source>
</evidence>
<keyword evidence="1 6" id="KW-0479">Metal-binding</keyword>
<dbReference type="InterPro" id="IPR002939">
    <property type="entry name" value="DnaJ_C"/>
</dbReference>
<dbReference type="InterPro" id="IPR001305">
    <property type="entry name" value="HSP_DnaJ_Cys-rich_dom"/>
</dbReference>
<accession>A0A436ZR31</accession>
<dbReference type="GO" id="GO:0009408">
    <property type="term" value="P:response to heat"/>
    <property type="evidence" value="ECO:0007669"/>
    <property type="project" value="InterPro"/>
</dbReference>
<evidence type="ECO:0000256" key="4">
    <source>
        <dbReference type="ARBA" id="ARBA00022833"/>
    </source>
</evidence>
<comment type="caution">
    <text evidence="10">The sequence shown here is derived from an EMBL/GenBank/DDBJ whole genome shotgun (WGS) entry which is preliminary data.</text>
</comment>
<dbReference type="CDD" id="cd10747">
    <property type="entry name" value="DnaJ_C"/>
    <property type="match status" value="1"/>
</dbReference>
<dbReference type="InterPro" id="IPR036869">
    <property type="entry name" value="J_dom_sf"/>
</dbReference>
<evidence type="ECO:0000256" key="2">
    <source>
        <dbReference type="ARBA" id="ARBA00022737"/>
    </source>
</evidence>
<dbReference type="VEuPathDB" id="FungiDB:DFL_009220"/>
<evidence type="ECO:0000256" key="5">
    <source>
        <dbReference type="ARBA" id="ARBA00023186"/>
    </source>
</evidence>
<dbReference type="Gene3D" id="1.10.287.110">
    <property type="entry name" value="DnaJ domain"/>
    <property type="match status" value="1"/>
</dbReference>
<feature type="region of interest" description="Disordered" evidence="7">
    <location>
        <begin position="380"/>
        <end position="410"/>
    </location>
</feature>
<keyword evidence="3 6" id="KW-0863">Zinc-finger</keyword>
<dbReference type="SMART" id="SM00271">
    <property type="entry name" value="DnaJ"/>
    <property type="match status" value="1"/>
</dbReference>
<dbReference type="InterPro" id="IPR036410">
    <property type="entry name" value="HSP_DnaJ_Cys-rich_dom_sf"/>
</dbReference>
<feature type="compositionally biased region" description="Basic and acidic residues" evidence="7">
    <location>
        <begin position="399"/>
        <end position="410"/>
    </location>
</feature>
<organism evidence="10 11">
    <name type="scientific">Arthrobotrys flagrans</name>
    <name type="common">Nematode-trapping fungus</name>
    <name type="synonym">Trichothecium flagrans</name>
    <dbReference type="NCBI Taxonomy" id="97331"/>
    <lineage>
        <taxon>Eukaryota</taxon>
        <taxon>Fungi</taxon>
        <taxon>Dikarya</taxon>
        <taxon>Ascomycota</taxon>
        <taxon>Pezizomycotina</taxon>
        <taxon>Orbiliomycetes</taxon>
        <taxon>Orbiliales</taxon>
        <taxon>Orbiliaceae</taxon>
        <taxon>Arthrobotrys</taxon>
    </lineage>
</organism>
<dbReference type="GO" id="GO:0008270">
    <property type="term" value="F:zinc ion binding"/>
    <property type="evidence" value="ECO:0007669"/>
    <property type="project" value="UniProtKB-KW"/>
</dbReference>
<dbReference type="InterPro" id="IPR001623">
    <property type="entry name" value="DnaJ_domain"/>
</dbReference>
<dbReference type="HAMAP" id="MF_01152">
    <property type="entry name" value="DnaJ"/>
    <property type="match status" value="1"/>
</dbReference>
<proteinExistence type="inferred from homology"/>
<dbReference type="PROSITE" id="PS51188">
    <property type="entry name" value="ZF_CR"/>
    <property type="match status" value="1"/>
</dbReference>
<dbReference type="CDD" id="cd06257">
    <property type="entry name" value="DnaJ"/>
    <property type="match status" value="1"/>
</dbReference>
<dbReference type="SUPFAM" id="SSF57938">
    <property type="entry name" value="DnaJ/Hsp40 cysteine-rich domain"/>
    <property type="match status" value="1"/>
</dbReference>
<evidence type="ECO:0000259" key="9">
    <source>
        <dbReference type="PROSITE" id="PS51188"/>
    </source>
</evidence>
<dbReference type="STRING" id="97331.A0A436ZR31"/>